<dbReference type="VEuPathDB" id="FungiDB:MELLADRAFT_59331"/>
<dbReference type="EMBL" id="GL883091">
    <property type="protein sequence ID" value="EGG12114.1"/>
    <property type="molecule type" value="Genomic_DNA"/>
</dbReference>
<dbReference type="InterPro" id="IPR036514">
    <property type="entry name" value="SGNH_hydro_sf"/>
</dbReference>
<dbReference type="InParanoid" id="F4R5X6"/>
<dbReference type="KEGG" id="mlr:MELLADRAFT_59331"/>
<dbReference type="RefSeq" id="XP_007404489.1">
    <property type="nucleotide sequence ID" value="XM_007404427.1"/>
</dbReference>
<reference evidence="2" key="1">
    <citation type="journal article" date="2011" name="Proc. Natl. Acad. Sci. U.S.A.">
        <title>Obligate biotrophy features unraveled by the genomic analysis of rust fungi.</title>
        <authorList>
            <person name="Duplessis S."/>
            <person name="Cuomo C.A."/>
            <person name="Lin Y.-C."/>
            <person name="Aerts A."/>
            <person name="Tisserant E."/>
            <person name="Veneault-Fourrey C."/>
            <person name="Joly D.L."/>
            <person name="Hacquard S."/>
            <person name="Amselem J."/>
            <person name="Cantarel B.L."/>
            <person name="Chiu R."/>
            <person name="Coutinho P.M."/>
            <person name="Feau N."/>
            <person name="Field M."/>
            <person name="Frey P."/>
            <person name="Gelhaye E."/>
            <person name="Goldberg J."/>
            <person name="Grabherr M.G."/>
            <person name="Kodira C.D."/>
            <person name="Kohler A."/>
            <person name="Kuees U."/>
            <person name="Lindquist E.A."/>
            <person name="Lucas S.M."/>
            <person name="Mago R."/>
            <person name="Mauceli E."/>
            <person name="Morin E."/>
            <person name="Murat C."/>
            <person name="Pangilinan J.L."/>
            <person name="Park R."/>
            <person name="Pearson M."/>
            <person name="Quesneville H."/>
            <person name="Rouhier N."/>
            <person name="Sakthikumar S."/>
            <person name="Salamov A.A."/>
            <person name="Schmutz J."/>
            <person name="Selles B."/>
            <person name="Shapiro H."/>
            <person name="Tanguay P."/>
            <person name="Tuskan G.A."/>
            <person name="Henrissat B."/>
            <person name="Van de Peer Y."/>
            <person name="Rouze P."/>
            <person name="Ellis J.G."/>
            <person name="Dodds P.N."/>
            <person name="Schein J.E."/>
            <person name="Zhong S."/>
            <person name="Hamelin R.C."/>
            <person name="Grigoriev I.V."/>
            <person name="Szabo L.J."/>
            <person name="Martin F."/>
        </authorList>
    </citation>
    <scope>NUCLEOTIDE SEQUENCE [LARGE SCALE GENOMIC DNA]</scope>
    <source>
        <strain evidence="2">98AG31 / pathotype 3-4-7</strain>
    </source>
</reference>
<dbReference type="Proteomes" id="UP000001072">
    <property type="component" value="Unassembled WGS sequence"/>
</dbReference>
<name>F4R5X6_MELLP</name>
<dbReference type="Gene3D" id="3.40.50.1110">
    <property type="entry name" value="SGNH hydrolase"/>
    <property type="match status" value="1"/>
</dbReference>
<dbReference type="HOGENOM" id="CLU_1256270_0_0_1"/>
<evidence type="ECO:0000313" key="1">
    <source>
        <dbReference type="EMBL" id="EGG12114.1"/>
    </source>
</evidence>
<dbReference type="OrthoDB" id="1600564at2759"/>
<dbReference type="AlphaFoldDB" id="F4R5X6"/>
<proteinExistence type="predicted"/>
<organism evidence="2">
    <name type="scientific">Melampsora larici-populina (strain 98AG31 / pathotype 3-4-7)</name>
    <name type="common">Poplar leaf rust fungus</name>
    <dbReference type="NCBI Taxonomy" id="747676"/>
    <lineage>
        <taxon>Eukaryota</taxon>
        <taxon>Fungi</taxon>
        <taxon>Dikarya</taxon>
        <taxon>Basidiomycota</taxon>
        <taxon>Pucciniomycotina</taxon>
        <taxon>Pucciniomycetes</taxon>
        <taxon>Pucciniales</taxon>
        <taxon>Melampsoraceae</taxon>
        <taxon>Melampsora</taxon>
    </lineage>
</organism>
<keyword evidence="2" id="KW-1185">Reference proteome</keyword>
<evidence type="ECO:0000313" key="2">
    <source>
        <dbReference type="Proteomes" id="UP000001072"/>
    </source>
</evidence>
<sequence>MTQIWTFAIKANSTLSRSEVLAKVFCWVDMQITELQHQVTKARQNLSVNSLPCGFFIIPIAPLETVPTFVSQASDLAKNSATLARSYLQVIGEMSHSYNWGMSCFVSEMQITTDPLTSPGWVKTYDFEHFWRDFIAHQSQVIDYLLKTDSLPQTCQQSYQPTVFNTPCLQEVNGKQVICSDLEQYVYWTMNPMTCSQDSLHPTTTMHQIIAQSLLPAVNY</sequence>
<accession>F4R5X6</accession>
<protein>
    <submittedName>
        <fullName evidence="1">Uncharacterized protein</fullName>
    </submittedName>
</protein>
<dbReference type="GeneID" id="18929331"/>
<gene>
    <name evidence="1" type="ORF">MELLADRAFT_59331</name>
</gene>